<feature type="non-terminal residue" evidence="1">
    <location>
        <position position="1"/>
    </location>
</feature>
<protein>
    <submittedName>
        <fullName evidence="1">Uncharacterized protein</fullName>
    </submittedName>
</protein>
<reference evidence="1" key="1">
    <citation type="journal article" date="2023" name="IScience">
        <title>Live-bearing cockroach genome reveals convergent evolutionary mechanisms linked to viviparity in insects and beyond.</title>
        <authorList>
            <person name="Fouks B."/>
            <person name="Harrison M.C."/>
            <person name="Mikhailova A.A."/>
            <person name="Marchal E."/>
            <person name="English S."/>
            <person name="Carruthers M."/>
            <person name="Jennings E.C."/>
            <person name="Chiamaka E.L."/>
            <person name="Frigard R.A."/>
            <person name="Pippel M."/>
            <person name="Attardo G.M."/>
            <person name="Benoit J.B."/>
            <person name="Bornberg-Bauer E."/>
            <person name="Tobe S.S."/>
        </authorList>
    </citation>
    <scope>NUCLEOTIDE SEQUENCE</scope>
    <source>
        <strain evidence="1">Stay&amp;Tobe</strain>
    </source>
</reference>
<reference evidence="1" key="2">
    <citation type="submission" date="2023-05" db="EMBL/GenBank/DDBJ databases">
        <authorList>
            <person name="Fouks B."/>
        </authorList>
    </citation>
    <scope>NUCLEOTIDE SEQUENCE</scope>
    <source>
        <strain evidence="1">Stay&amp;Tobe</strain>
        <tissue evidence="1">Testes</tissue>
    </source>
</reference>
<dbReference type="EMBL" id="JASPKZ010004211">
    <property type="protein sequence ID" value="KAJ9590522.1"/>
    <property type="molecule type" value="Genomic_DNA"/>
</dbReference>
<dbReference type="Proteomes" id="UP001233999">
    <property type="component" value="Unassembled WGS sequence"/>
</dbReference>
<comment type="caution">
    <text evidence="1">The sequence shown here is derived from an EMBL/GenBank/DDBJ whole genome shotgun (WGS) entry which is preliminary data.</text>
</comment>
<keyword evidence="2" id="KW-1185">Reference proteome</keyword>
<evidence type="ECO:0000313" key="1">
    <source>
        <dbReference type="EMBL" id="KAJ9590522.1"/>
    </source>
</evidence>
<organism evidence="1 2">
    <name type="scientific">Diploptera punctata</name>
    <name type="common">Pacific beetle cockroach</name>
    <dbReference type="NCBI Taxonomy" id="6984"/>
    <lineage>
        <taxon>Eukaryota</taxon>
        <taxon>Metazoa</taxon>
        <taxon>Ecdysozoa</taxon>
        <taxon>Arthropoda</taxon>
        <taxon>Hexapoda</taxon>
        <taxon>Insecta</taxon>
        <taxon>Pterygota</taxon>
        <taxon>Neoptera</taxon>
        <taxon>Polyneoptera</taxon>
        <taxon>Dictyoptera</taxon>
        <taxon>Blattodea</taxon>
        <taxon>Blaberoidea</taxon>
        <taxon>Blaberidae</taxon>
        <taxon>Diplopterinae</taxon>
        <taxon>Diploptera</taxon>
    </lineage>
</organism>
<gene>
    <name evidence="1" type="ORF">L9F63_016473</name>
</gene>
<proteinExistence type="predicted"/>
<feature type="non-terminal residue" evidence="1">
    <location>
        <position position="102"/>
    </location>
</feature>
<accession>A0AAD8A2G9</accession>
<name>A0AAD8A2G9_DIPPU</name>
<sequence>PLYNQPDAGNVIGDIHLYVLNIPCAAPSALFAYQVAIACNDIKACHCCREYIIIVPFSFNHISLLWVVTGPTLSSPVYLMERLYRRDSVLRASFVKTGCTTR</sequence>
<dbReference type="AlphaFoldDB" id="A0AAD8A2G9"/>
<evidence type="ECO:0000313" key="2">
    <source>
        <dbReference type="Proteomes" id="UP001233999"/>
    </source>
</evidence>